<reference evidence="1 2" key="1">
    <citation type="journal article" date="2016" name="Environ. Microbiol.">
        <title>New Methyloceanibacter diversity from North Sea sediments includes methanotroph containing solely the soluble methane monooxygenase.</title>
        <authorList>
            <person name="Vekeman B."/>
            <person name="Kerckhof F.M."/>
            <person name="Cremers G."/>
            <person name="de Vos P."/>
            <person name="Vandamme P."/>
            <person name="Boon N."/>
            <person name="Op den Camp H.J."/>
            <person name="Heylen K."/>
        </authorList>
    </citation>
    <scope>NUCLEOTIDE SEQUENCE [LARGE SCALE GENOMIC DNA]</scope>
    <source>
        <strain evidence="1 2">R-67175</strain>
    </source>
</reference>
<proteinExistence type="predicted"/>
<dbReference type="InterPro" id="IPR002060">
    <property type="entry name" value="Squ/phyt_synthse"/>
</dbReference>
<dbReference type="AlphaFoldDB" id="A0A1E3VIS6"/>
<dbReference type="STRING" id="1774969.AUC69_04215"/>
<evidence type="ECO:0000313" key="2">
    <source>
        <dbReference type="Proteomes" id="UP000094472"/>
    </source>
</evidence>
<comment type="caution">
    <text evidence="1">The sequence shown here is derived from an EMBL/GenBank/DDBJ whole genome shotgun (WGS) entry which is preliminary data.</text>
</comment>
<organism evidence="1 2">
    <name type="scientific">Methyloceanibacter superfactus</name>
    <dbReference type="NCBI Taxonomy" id="1774969"/>
    <lineage>
        <taxon>Bacteria</taxon>
        <taxon>Pseudomonadati</taxon>
        <taxon>Pseudomonadota</taxon>
        <taxon>Alphaproteobacteria</taxon>
        <taxon>Hyphomicrobiales</taxon>
        <taxon>Hyphomicrobiaceae</taxon>
        <taxon>Methyloceanibacter</taxon>
    </lineage>
</organism>
<evidence type="ECO:0008006" key="3">
    <source>
        <dbReference type="Google" id="ProtNLM"/>
    </source>
</evidence>
<sequence>MRRIARAADPDRTLAALFAPRAARDDLFALFAFNAELARIADLVTEPGLGAIRLQWWRDAIDAAAHGEATGQPVADAFGQALARRGLSRERIGALIDARSFDIGETVMPDARTLDAYLFDTTGGLFALAAEIVGAEGENRDVVAEAAGRAYGLVRVMRSLPVLAAKGRTYLAEDSLLRHGTSPQAIFSGETGPGIEALLAEMREHARESLRVAEFHLYGEGMTGTGINEAGRTAFLPLSLVEPYLAVLAKTADPLHEIVRINPLHRLWRLARSR</sequence>
<dbReference type="InterPro" id="IPR008949">
    <property type="entry name" value="Isoprenoid_synthase_dom_sf"/>
</dbReference>
<protein>
    <recommendedName>
        <fullName evidence="3">Phytoene synthase</fullName>
    </recommendedName>
</protein>
<evidence type="ECO:0000313" key="1">
    <source>
        <dbReference type="EMBL" id="ODR93417.1"/>
    </source>
</evidence>
<dbReference type="EMBL" id="LPWF01000038">
    <property type="protein sequence ID" value="ODR93417.1"/>
    <property type="molecule type" value="Genomic_DNA"/>
</dbReference>
<dbReference type="GO" id="GO:0016765">
    <property type="term" value="F:transferase activity, transferring alkyl or aryl (other than methyl) groups"/>
    <property type="evidence" value="ECO:0007669"/>
    <property type="project" value="UniProtKB-ARBA"/>
</dbReference>
<keyword evidence="2" id="KW-1185">Reference proteome</keyword>
<dbReference type="Gene3D" id="1.10.600.10">
    <property type="entry name" value="Farnesyl Diphosphate Synthase"/>
    <property type="match status" value="1"/>
</dbReference>
<dbReference type="SUPFAM" id="SSF48576">
    <property type="entry name" value="Terpenoid synthases"/>
    <property type="match status" value="1"/>
</dbReference>
<dbReference type="Proteomes" id="UP000094472">
    <property type="component" value="Unassembled WGS sequence"/>
</dbReference>
<dbReference type="PANTHER" id="PTHR31480">
    <property type="entry name" value="BIFUNCTIONAL LYCOPENE CYCLASE/PHYTOENE SYNTHASE"/>
    <property type="match status" value="1"/>
</dbReference>
<name>A0A1E3VIS6_9HYPH</name>
<accession>A0A1E3VIS6</accession>
<dbReference type="Pfam" id="PF00494">
    <property type="entry name" value="SQS_PSY"/>
    <property type="match status" value="1"/>
</dbReference>
<gene>
    <name evidence="1" type="ORF">AUC69_04215</name>
</gene>